<dbReference type="CDD" id="cd01335">
    <property type="entry name" value="Radical_SAM"/>
    <property type="match status" value="1"/>
</dbReference>
<organism evidence="6 7">
    <name type="scientific">Aerophobetes bacterium</name>
    <dbReference type="NCBI Taxonomy" id="2030807"/>
    <lineage>
        <taxon>Bacteria</taxon>
        <taxon>Candidatus Aerophobota</taxon>
    </lineage>
</organism>
<dbReference type="InterPro" id="IPR006638">
    <property type="entry name" value="Elp3/MiaA/NifB-like_rSAM"/>
</dbReference>
<proteinExistence type="predicted"/>
<dbReference type="InterPro" id="IPR007197">
    <property type="entry name" value="rSAM"/>
</dbReference>
<dbReference type="Gene3D" id="3.20.20.70">
    <property type="entry name" value="Aldolase class I"/>
    <property type="match status" value="1"/>
</dbReference>
<evidence type="ECO:0000313" key="6">
    <source>
        <dbReference type="EMBL" id="TET44115.1"/>
    </source>
</evidence>
<feature type="domain" description="Radical SAM core" evidence="5">
    <location>
        <begin position="33"/>
        <end position="267"/>
    </location>
</feature>
<dbReference type="InterPro" id="IPR013785">
    <property type="entry name" value="Aldolase_TIM"/>
</dbReference>
<dbReference type="GO" id="GO:0046872">
    <property type="term" value="F:metal ion binding"/>
    <property type="evidence" value="ECO:0007669"/>
    <property type="project" value="UniProtKB-KW"/>
</dbReference>
<keyword evidence="2" id="KW-0479">Metal-binding</keyword>
<dbReference type="InterPro" id="IPR058240">
    <property type="entry name" value="rSAM_sf"/>
</dbReference>
<evidence type="ECO:0000256" key="2">
    <source>
        <dbReference type="ARBA" id="ARBA00022723"/>
    </source>
</evidence>
<reference evidence="6 7" key="1">
    <citation type="submission" date="2019-03" db="EMBL/GenBank/DDBJ databases">
        <title>Metabolic potential of uncultured bacteria and archaea associated with petroleum seepage in deep-sea sediments.</title>
        <authorList>
            <person name="Dong X."/>
            <person name="Hubert C."/>
        </authorList>
    </citation>
    <scope>NUCLEOTIDE SEQUENCE [LARGE SCALE GENOMIC DNA]</scope>
    <source>
        <strain evidence="6">E29_bin78</strain>
    </source>
</reference>
<dbReference type="SMART" id="SM00729">
    <property type="entry name" value="Elp3"/>
    <property type="match status" value="1"/>
</dbReference>
<evidence type="ECO:0000313" key="7">
    <source>
        <dbReference type="Proteomes" id="UP000320679"/>
    </source>
</evidence>
<gene>
    <name evidence="6" type="ORF">E3J59_05555</name>
</gene>
<dbReference type="SUPFAM" id="SSF102114">
    <property type="entry name" value="Radical SAM enzymes"/>
    <property type="match status" value="1"/>
</dbReference>
<evidence type="ECO:0000256" key="4">
    <source>
        <dbReference type="ARBA" id="ARBA00023014"/>
    </source>
</evidence>
<dbReference type="EMBL" id="SOJK01000233">
    <property type="protein sequence ID" value="TET44115.1"/>
    <property type="molecule type" value="Genomic_DNA"/>
</dbReference>
<keyword evidence="1" id="KW-0949">S-adenosyl-L-methionine</keyword>
<name>A0A523UNV4_UNCAE</name>
<dbReference type="SFLD" id="SFLDG01098">
    <property type="entry name" value="Uncharacterised_Radical_SAM_Su"/>
    <property type="match status" value="1"/>
</dbReference>
<sequence>MPNVNSKESPEYLRMSLAGAITLGFRRGRFYRNAALHCLNLLLTYTEGCSGNCAYCGLSVERQGSYEAKSFIRVDWPTYPLDEILYRLDREEHDLKRICISMITNPRAISDTKLVSQRILEAKLDLPLSLLIAPTILSPSDLAEMKKYGVDRVGIAIDTTTEDIFRQMRGEEVKGPHQWETYWETVGEALEVFGRGKVGVHLITGLGETEKEMVGCIQRVHSMGARIHLFSFYPEANSFLSHLSPPPLGQYRRIQLAQYFIEKDLGRVDDIFFSEEGDILNFGIDREVLDEVIQAGRPFKTSGCPGCNRPYANSRPGPEIRNYPFSPRREDIERVREQICLR</sequence>
<keyword evidence="3" id="KW-0408">Iron</keyword>
<dbReference type="AlphaFoldDB" id="A0A523UNV4"/>
<protein>
    <submittedName>
        <fullName evidence="6">Radical SAM protein</fullName>
    </submittedName>
</protein>
<evidence type="ECO:0000259" key="5">
    <source>
        <dbReference type="PROSITE" id="PS51918"/>
    </source>
</evidence>
<accession>A0A523UNV4</accession>
<dbReference type="Pfam" id="PF04055">
    <property type="entry name" value="Radical_SAM"/>
    <property type="match status" value="1"/>
</dbReference>
<comment type="caution">
    <text evidence="6">The sequence shown here is derived from an EMBL/GenBank/DDBJ whole genome shotgun (WGS) entry which is preliminary data.</text>
</comment>
<dbReference type="Proteomes" id="UP000320679">
    <property type="component" value="Unassembled WGS sequence"/>
</dbReference>
<evidence type="ECO:0000256" key="1">
    <source>
        <dbReference type="ARBA" id="ARBA00022691"/>
    </source>
</evidence>
<dbReference type="SFLD" id="SFLDS00029">
    <property type="entry name" value="Radical_SAM"/>
    <property type="match status" value="1"/>
</dbReference>
<evidence type="ECO:0000256" key="3">
    <source>
        <dbReference type="ARBA" id="ARBA00023004"/>
    </source>
</evidence>
<dbReference type="PROSITE" id="PS51918">
    <property type="entry name" value="RADICAL_SAM"/>
    <property type="match status" value="1"/>
</dbReference>
<keyword evidence="4" id="KW-0411">Iron-sulfur</keyword>
<dbReference type="GO" id="GO:0003824">
    <property type="term" value="F:catalytic activity"/>
    <property type="evidence" value="ECO:0007669"/>
    <property type="project" value="InterPro"/>
</dbReference>
<dbReference type="GO" id="GO:0051536">
    <property type="term" value="F:iron-sulfur cluster binding"/>
    <property type="evidence" value="ECO:0007669"/>
    <property type="project" value="UniProtKB-KW"/>
</dbReference>